<reference evidence="2 3" key="2">
    <citation type="submission" date="2018-11" db="EMBL/GenBank/DDBJ databases">
        <authorList>
            <consortium name="Pathogen Informatics"/>
        </authorList>
    </citation>
    <scope>NUCLEOTIDE SEQUENCE [LARGE SCALE GENOMIC DNA]</scope>
    <source>
        <strain evidence="2 3">NST_G2</strain>
    </source>
</reference>
<dbReference type="EMBL" id="UYSU01035516">
    <property type="protein sequence ID" value="VDL96269.1"/>
    <property type="molecule type" value="Genomic_DNA"/>
</dbReference>
<evidence type="ECO:0000259" key="1">
    <source>
        <dbReference type="SMART" id="SM01026"/>
    </source>
</evidence>
<gene>
    <name evidence="2" type="ORF">SSLN_LOCUS9884</name>
</gene>
<dbReference type="WBParaSite" id="SSLN_0001025001-mRNA-1">
    <property type="protein sequence ID" value="SSLN_0001025001-mRNA-1"/>
    <property type="gene ID" value="SSLN_0001025001"/>
</dbReference>
<reference evidence="4" key="1">
    <citation type="submission" date="2016-06" db="UniProtKB">
        <authorList>
            <consortium name="WormBaseParasite"/>
        </authorList>
    </citation>
    <scope>IDENTIFICATION</scope>
</reference>
<protein>
    <submittedName>
        <fullName evidence="4">BEACH domain-containing protein</fullName>
    </submittedName>
</protein>
<dbReference type="AlphaFoldDB" id="A0A183T086"/>
<dbReference type="OrthoDB" id="29306at2759"/>
<evidence type="ECO:0000313" key="2">
    <source>
        <dbReference type="EMBL" id="VDL96269.1"/>
    </source>
</evidence>
<dbReference type="PANTHER" id="PTHR46866:SF1">
    <property type="entry name" value="GH12955P"/>
    <property type="match status" value="1"/>
</dbReference>
<feature type="domain" description="BEACH" evidence="1">
    <location>
        <begin position="11"/>
        <end position="192"/>
    </location>
</feature>
<dbReference type="Pfam" id="PF02138">
    <property type="entry name" value="Beach"/>
    <property type="match status" value="2"/>
</dbReference>
<dbReference type="SMART" id="SM01026">
    <property type="entry name" value="Beach"/>
    <property type="match status" value="1"/>
</dbReference>
<dbReference type="InterPro" id="IPR036372">
    <property type="entry name" value="BEACH_dom_sf"/>
</dbReference>
<evidence type="ECO:0000313" key="3">
    <source>
        <dbReference type="Proteomes" id="UP000275846"/>
    </source>
</evidence>
<dbReference type="Proteomes" id="UP000275846">
    <property type="component" value="Unassembled WGS sequence"/>
</dbReference>
<accession>A0A183T086</accession>
<dbReference type="InterPro" id="IPR000409">
    <property type="entry name" value="BEACH_dom"/>
</dbReference>
<dbReference type="PANTHER" id="PTHR46866">
    <property type="entry name" value="GH12955P"/>
    <property type="match status" value="1"/>
</dbReference>
<proteinExistence type="predicted"/>
<evidence type="ECO:0000313" key="4">
    <source>
        <dbReference type="WBParaSite" id="SSLN_0001025001-mRNA-1"/>
    </source>
</evidence>
<dbReference type="STRING" id="70667.A0A183T086"/>
<sequence length="229" mass="26325">MGPPAFSVGFLVSNYDYLMFINRLAGRKPGDPSASAILPWVTDFSVENGGYRDLTKTKFRLKKGESQLDATYRSHSWQNVHRGRVIRDNLIGGSKCLYVRPIYRPEEFPSSMARLYASTPEECIPEFFSDPSIFYSLHADMPDLGLPEWCTSAEDFLAYHRRILESTEVSRNLHHWIDLTFGYKVRLHREKKLLILSDCIPICARKCLSIIWLVSSLCADPSYCSIFRQ</sequence>
<dbReference type="SUPFAM" id="SSF81837">
    <property type="entry name" value="BEACH domain"/>
    <property type="match status" value="1"/>
</dbReference>
<name>A0A183T086_SCHSO</name>
<dbReference type="Gene3D" id="1.10.1540.10">
    <property type="entry name" value="BEACH domain"/>
    <property type="match status" value="1"/>
</dbReference>
<organism evidence="4">
    <name type="scientific">Schistocephalus solidus</name>
    <name type="common">Tapeworm</name>
    <dbReference type="NCBI Taxonomy" id="70667"/>
    <lineage>
        <taxon>Eukaryota</taxon>
        <taxon>Metazoa</taxon>
        <taxon>Spiralia</taxon>
        <taxon>Lophotrochozoa</taxon>
        <taxon>Platyhelminthes</taxon>
        <taxon>Cestoda</taxon>
        <taxon>Eucestoda</taxon>
        <taxon>Diphyllobothriidea</taxon>
        <taxon>Diphyllobothriidae</taxon>
        <taxon>Schistocephalus</taxon>
    </lineage>
</organism>
<keyword evidence="3" id="KW-1185">Reference proteome</keyword>